<reference evidence="1 2" key="1">
    <citation type="journal article" date="2020" name="Genomics">
        <title>Complete, high-quality genomes from long-read metagenomic sequencing of two wolf lichen thalli reveals enigmatic genome architecture.</title>
        <authorList>
            <person name="McKenzie S.K."/>
            <person name="Walston R.F."/>
            <person name="Allen J.L."/>
        </authorList>
    </citation>
    <scope>NUCLEOTIDE SEQUENCE [LARGE SCALE GENOMIC DNA]</scope>
    <source>
        <strain evidence="1">WasteWater2</strain>
    </source>
</reference>
<keyword evidence="2" id="KW-1185">Reference proteome</keyword>
<dbReference type="AlphaFoldDB" id="A0A8H6FZS3"/>
<sequence length="181" mass="19499">MQVKAFAAGLSSAPKFTATGAGLLFKLFRQSISLNTKQAANAAISLAPYFTSNRSARKAIQANIADDFTNRIIAESTNSLDIHDHPRARKVFPSSRKWKKNPMQHISSSAASASGAMHPAVLGFGTTKRVALDDAIDVRSTTYLVESLANEAKQIQIQLEIQTVSSVCSPMRNVSGCQCRS</sequence>
<evidence type="ECO:0000313" key="2">
    <source>
        <dbReference type="Proteomes" id="UP000578531"/>
    </source>
</evidence>
<dbReference type="Proteomes" id="UP000578531">
    <property type="component" value="Unassembled WGS sequence"/>
</dbReference>
<accession>A0A8H6FZS3</accession>
<name>A0A8H6FZS3_9LECA</name>
<proteinExistence type="predicted"/>
<dbReference type="EMBL" id="JACCJC010000012">
    <property type="protein sequence ID" value="KAF6237829.1"/>
    <property type="molecule type" value="Genomic_DNA"/>
</dbReference>
<organism evidence="1 2">
    <name type="scientific">Letharia columbiana</name>
    <dbReference type="NCBI Taxonomy" id="112416"/>
    <lineage>
        <taxon>Eukaryota</taxon>
        <taxon>Fungi</taxon>
        <taxon>Dikarya</taxon>
        <taxon>Ascomycota</taxon>
        <taxon>Pezizomycotina</taxon>
        <taxon>Lecanoromycetes</taxon>
        <taxon>OSLEUM clade</taxon>
        <taxon>Lecanoromycetidae</taxon>
        <taxon>Lecanorales</taxon>
        <taxon>Lecanorineae</taxon>
        <taxon>Parmeliaceae</taxon>
        <taxon>Letharia</taxon>
    </lineage>
</organism>
<evidence type="ECO:0000313" key="1">
    <source>
        <dbReference type="EMBL" id="KAF6237829.1"/>
    </source>
</evidence>
<gene>
    <name evidence="1" type="ORF">HO173_004030</name>
</gene>
<protein>
    <submittedName>
        <fullName evidence="1">Uncharacterized protein</fullName>
    </submittedName>
</protein>
<dbReference type="GeneID" id="59285695"/>
<dbReference type="RefSeq" id="XP_037167147.1">
    <property type="nucleotide sequence ID" value="XM_037305954.1"/>
</dbReference>
<comment type="caution">
    <text evidence="1">The sequence shown here is derived from an EMBL/GenBank/DDBJ whole genome shotgun (WGS) entry which is preliminary data.</text>
</comment>